<dbReference type="PANTHER" id="PTHR46468">
    <property type="entry name" value="SENTRIN-SPECIFIC PROTEASE 8"/>
    <property type="match status" value="1"/>
</dbReference>
<dbReference type="Gene3D" id="3.40.395.10">
    <property type="entry name" value="Adenoviral Proteinase, Chain A"/>
    <property type="match status" value="1"/>
</dbReference>
<dbReference type="InterPro" id="IPR038765">
    <property type="entry name" value="Papain-like_cys_pep_sf"/>
</dbReference>
<dbReference type="AlphaFoldDB" id="A0A835Y548"/>
<name>A0A835Y548_9CHLO</name>
<dbReference type="PANTHER" id="PTHR46468:SF1">
    <property type="entry name" value="SENTRIN-SPECIFIC PROTEASE 8"/>
    <property type="match status" value="1"/>
</dbReference>
<evidence type="ECO:0000256" key="4">
    <source>
        <dbReference type="ARBA" id="ARBA00022807"/>
    </source>
</evidence>
<sequence length="274" mass="29265">MATKRRGEDAARVLSYGDVLLRVQDVVLLEGPEWLNDQIVSFWFEYLDEEHVAAAAARRGPEAASARASILLLPPATTFLLMHGADMAAEVLAPLKPASRGLVLFAVNDNTDPSRAAGGSHWSLLAYHRPSNTLRHYDSSPGSGNEPNARRLAAAVGPALAGRSSPAPLLVQVGAMPRQVNGHDCGVYVLAMARALCEWWVEEAAGKAGAAAGKAEGEGPEVQVVEGEAGVEEEEARWVAREAGLGEWLTARYVRLMRAKVRELIGAKAESRGD</sequence>
<keyword evidence="2" id="KW-0645">Protease</keyword>
<evidence type="ECO:0000256" key="2">
    <source>
        <dbReference type="ARBA" id="ARBA00022670"/>
    </source>
</evidence>
<comment type="caution">
    <text evidence="6">The sequence shown here is derived from an EMBL/GenBank/DDBJ whole genome shotgun (WGS) entry which is preliminary data.</text>
</comment>
<keyword evidence="4" id="KW-0788">Thiol protease</keyword>
<dbReference type="GO" id="GO:0006508">
    <property type="term" value="P:proteolysis"/>
    <property type="evidence" value="ECO:0007669"/>
    <property type="project" value="UniProtKB-KW"/>
</dbReference>
<dbReference type="PROSITE" id="PS50600">
    <property type="entry name" value="ULP_PROTEASE"/>
    <property type="match status" value="1"/>
</dbReference>
<keyword evidence="7" id="KW-1185">Reference proteome</keyword>
<evidence type="ECO:0000313" key="6">
    <source>
        <dbReference type="EMBL" id="KAG2496562.1"/>
    </source>
</evidence>
<gene>
    <name evidence="6" type="ORF">HYH03_005385</name>
</gene>
<keyword evidence="3" id="KW-0378">Hydrolase</keyword>
<evidence type="ECO:0000256" key="1">
    <source>
        <dbReference type="ARBA" id="ARBA00005234"/>
    </source>
</evidence>
<accession>A0A835Y548</accession>
<dbReference type="EMBL" id="JAEHOE010000018">
    <property type="protein sequence ID" value="KAG2496562.1"/>
    <property type="molecule type" value="Genomic_DNA"/>
</dbReference>
<evidence type="ECO:0000313" key="7">
    <source>
        <dbReference type="Proteomes" id="UP000612055"/>
    </source>
</evidence>
<dbReference type="GO" id="GO:0000338">
    <property type="term" value="P:protein deneddylation"/>
    <property type="evidence" value="ECO:0007669"/>
    <property type="project" value="TreeGrafter"/>
</dbReference>
<dbReference type="GO" id="GO:0019784">
    <property type="term" value="F:deNEDDylase activity"/>
    <property type="evidence" value="ECO:0007669"/>
    <property type="project" value="InterPro"/>
</dbReference>
<dbReference type="Pfam" id="PF02902">
    <property type="entry name" value="Peptidase_C48"/>
    <property type="match status" value="1"/>
</dbReference>
<dbReference type="InterPro" id="IPR003653">
    <property type="entry name" value="Peptidase_C48_C"/>
</dbReference>
<organism evidence="6 7">
    <name type="scientific">Edaphochlamys debaryana</name>
    <dbReference type="NCBI Taxonomy" id="47281"/>
    <lineage>
        <taxon>Eukaryota</taxon>
        <taxon>Viridiplantae</taxon>
        <taxon>Chlorophyta</taxon>
        <taxon>core chlorophytes</taxon>
        <taxon>Chlorophyceae</taxon>
        <taxon>CS clade</taxon>
        <taxon>Chlamydomonadales</taxon>
        <taxon>Chlamydomonadales incertae sedis</taxon>
        <taxon>Edaphochlamys</taxon>
    </lineage>
</organism>
<protein>
    <recommendedName>
        <fullName evidence="5">Ubiquitin-like protease family profile domain-containing protein</fullName>
    </recommendedName>
</protein>
<comment type="similarity">
    <text evidence="1">Belongs to the peptidase C48 family.</text>
</comment>
<dbReference type="InterPro" id="IPR044613">
    <property type="entry name" value="Nep1/2-like"/>
</dbReference>
<evidence type="ECO:0000256" key="3">
    <source>
        <dbReference type="ARBA" id="ARBA00022801"/>
    </source>
</evidence>
<proteinExistence type="inferred from homology"/>
<feature type="domain" description="Ubiquitin-like protease family profile" evidence="5">
    <location>
        <begin position="19"/>
        <end position="196"/>
    </location>
</feature>
<dbReference type="OrthoDB" id="5065855at2759"/>
<reference evidence="6" key="1">
    <citation type="journal article" date="2020" name="bioRxiv">
        <title>Comparative genomics of Chlamydomonas.</title>
        <authorList>
            <person name="Craig R.J."/>
            <person name="Hasan A.R."/>
            <person name="Ness R.W."/>
            <person name="Keightley P.D."/>
        </authorList>
    </citation>
    <scope>NUCLEOTIDE SEQUENCE</scope>
    <source>
        <strain evidence="6">CCAP 11/70</strain>
    </source>
</reference>
<dbReference type="GO" id="GO:0008234">
    <property type="term" value="F:cysteine-type peptidase activity"/>
    <property type="evidence" value="ECO:0007669"/>
    <property type="project" value="UniProtKB-KW"/>
</dbReference>
<evidence type="ECO:0000259" key="5">
    <source>
        <dbReference type="PROSITE" id="PS50600"/>
    </source>
</evidence>
<dbReference type="Proteomes" id="UP000612055">
    <property type="component" value="Unassembled WGS sequence"/>
</dbReference>
<dbReference type="SUPFAM" id="SSF54001">
    <property type="entry name" value="Cysteine proteinases"/>
    <property type="match status" value="1"/>
</dbReference>